<evidence type="ECO:0000313" key="4">
    <source>
        <dbReference type="Proteomes" id="UP001152747"/>
    </source>
</evidence>
<evidence type="ECO:0000313" key="3">
    <source>
        <dbReference type="EMBL" id="CAI5453376.1"/>
    </source>
</evidence>
<dbReference type="Proteomes" id="UP001152747">
    <property type="component" value="Unassembled WGS sequence"/>
</dbReference>
<protein>
    <submittedName>
        <fullName evidence="3">Uncharacterized protein</fullName>
    </submittedName>
</protein>
<keyword evidence="1" id="KW-0812">Transmembrane</keyword>
<dbReference type="AlphaFoldDB" id="A0A9P1IZ61"/>
<keyword evidence="1" id="KW-0472">Membrane</keyword>
<organism evidence="3 4">
    <name type="scientific">Caenorhabditis angaria</name>
    <dbReference type="NCBI Taxonomy" id="860376"/>
    <lineage>
        <taxon>Eukaryota</taxon>
        <taxon>Metazoa</taxon>
        <taxon>Ecdysozoa</taxon>
        <taxon>Nematoda</taxon>
        <taxon>Chromadorea</taxon>
        <taxon>Rhabditida</taxon>
        <taxon>Rhabditina</taxon>
        <taxon>Rhabditomorpha</taxon>
        <taxon>Rhabditoidea</taxon>
        <taxon>Rhabditidae</taxon>
        <taxon>Peloderinae</taxon>
        <taxon>Caenorhabditis</taxon>
    </lineage>
</organism>
<accession>A0A9P1IZ61</accession>
<name>A0A9P1IZ61_9PELO</name>
<dbReference type="EMBL" id="CANHGI010000005">
    <property type="protein sequence ID" value="CAI5453376.1"/>
    <property type="molecule type" value="Genomic_DNA"/>
</dbReference>
<feature type="chain" id="PRO_5040143887" evidence="2">
    <location>
        <begin position="21"/>
        <end position="259"/>
    </location>
</feature>
<feature type="transmembrane region" description="Helical" evidence="1">
    <location>
        <begin position="232"/>
        <end position="255"/>
    </location>
</feature>
<sequence>MKTKICIKIIFIFLFGYASGISPECQNTPINDPKYENTLFWLMFPNDQRNESDRERASYIVEQLLCELPVNAQFGYSFGYFMQNNGPYSNTNRIFSNVIHINYPRVDQSGNLCDKLIEGLNHYKAKEPSYNPIIFIFLFPAADNCSIYESFKNKKFSKKYSFFGIHFDNTKSDDYVSLNIQHLRNFDINQKIAIPPLVQEIKEFARQILGLEEEKPPAPHEEHWTDHLWAPLYILMYLAANIGLVVFMICIISCVSRRK</sequence>
<evidence type="ECO:0000256" key="2">
    <source>
        <dbReference type="SAM" id="SignalP"/>
    </source>
</evidence>
<keyword evidence="1" id="KW-1133">Transmembrane helix</keyword>
<keyword evidence="2" id="KW-0732">Signal</keyword>
<comment type="caution">
    <text evidence="3">The sequence shown here is derived from an EMBL/GenBank/DDBJ whole genome shotgun (WGS) entry which is preliminary data.</text>
</comment>
<evidence type="ECO:0000256" key="1">
    <source>
        <dbReference type="SAM" id="Phobius"/>
    </source>
</evidence>
<keyword evidence="4" id="KW-1185">Reference proteome</keyword>
<proteinExistence type="predicted"/>
<reference evidence="3" key="1">
    <citation type="submission" date="2022-11" db="EMBL/GenBank/DDBJ databases">
        <authorList>
            <person name="Kikuchi T."/>
        </authorList>
    </citation>
    <scope>NUCLEOTIDE SEQUENCE</scope>
    <source>
        <strain evidence="3">PS1010</strain>
    </source>
</reference>
<gene>
    <name evidence="3" type="ORF">CAMP_LOCUS16013</name>
</gene>
<feature type="signal peptide" evidence="2">
    <location>
        <begin position="1"/>
        <end position="20"/>
    </location>
</feature>